<dbReference type="Proteomes" id="UP000319894">
    <property type="component" value="Unassembled WGS sequence"/>
</dbReference>
<protein>
    <submittedName>
        <fullName evidence="2">Uncharacterized protein</fullName>
    </submittedName>
</protein>
<feature type="transmembrane region" description="Helical" evidence="1">
    <location>
        <begin position="100"/>
        <end position="121"/>
    </location>
</feature>
<proteinExistence type="predicted"/>
<feature type="transmembrane region" description="Helical" evidence="1">
    <location>
        <begin position="36"/>
        <end position="56"/>
    </location>
</feature>
<keyword evidence="1" id="KW-1133">Transmembrane helix</keyword>
<dbReference type="InParanoid" id="A0A554MWC9"/>
<sequence length="216" mass="23419">MSERTLSARIDRFRDSGAVLTAYFRRLMTPPLPGDGLLLVGFLEGVIGWGLSWAFINYPALAPVGPVLSIVALWTVLTAGIVFIGVAYTAPTVRRNRVWVVWGVLNLGATLINVVTVAGVLPPSWTVYGYWHPWFLVIGLGYLVTAFDNWESPQLRRQERIVYALSGAATLLLLAVSVLGVTSLVLANVFLIGGAIQLVPIGHDVVADAVLIARRQ</sequence>
<dbReference type="EMBL" id="QMDX01000013">
    <property type="protein sequence ID" value="TSD09432.1"/>
    <property type="molecule type" value="Genomic_DNA"/>
</dbReference>
<gene>
    <name evidence="2" type="ORF">DP107_16125</name>
</gene>
<feature type="transmembrane region" description="Helical" evidence="1">
    <location>
        <begin position="162"/>
        <end position="184"/>
    </location>
</feature>
<feature type="transmembrane region" description="Helical" evidence="1">
    <location>
        <begin position="133"/>
        <end position="150"/>
    </location>
</feature>
<dbReference type="RefSeq" id="WP_144263168.1">
    <property type="nucleotide sequence ID" value="NZ_QMDX01000013.1"/>
</dbReference>
<feature type="transmembrane region" description="Helical" evidence="1">
    <location>
        <begin position="68"/>
        <end position="88"/>
    </location>
</feature>
<comment type="caution">
    <text evidence="2">The sequence shown here is derived from an EMBL/GenBank/DDBJ whole genome shotgun (WGS) entry which is preliminary data.</text>
</comment>
<keyword evidence="3" id="KW-1185">Reference proteome</keyword>
<dbReference type="AlphaFoldDB" id="A0A554MWC9"/>
<name>A0A554MWC9_9EURY</name>
<keyword evidence="1" id="KW-0812">Transmembrane</keyword>
<keyword evidence="1" id="KW-0472">Membrane</keyword>
<evidence type="ECO:0000313" key="2">
    <source>
        <dbReference type="EMBL" id="TSD09432.1"/>
    </source>
</evidence>
<accession>A0A554MWC9</accession>
<reference evidence="2 3" key="1">
    <citation type="submission" date="2018-06" db="EMBL/GenBank/DDBJ databases">
        <title>Natronomonas sp. F16-60 a new haloarchaeon isolated from a solar saltern of Isla Cristina, Huelva, Spain.</title>
        <authorList>
            <person name="Duran-Viseras A."/>
            <person name="Sanchez-Porro C."/>
            <person name="Ventosa A."/>
        </authorList>
    </citation>
    <scope>NUCLEOTIDE SEQUENCE [LARGE SCALE GENOMIC DNA]</scope>
    <source>
        <strain evidence="2 3">F16-60</strain>
    </source>
</reference>
<evidence type="ECO:0000256" key="1">
    <source>
        <dbReference type="SAM" id="Phobius"/>
    </source>
</evidence>
<organism evidence="2 3">
    <name type="scientific">Haloglomus irregulare</name>
    <dbReference type="NCBI Taxonomy" id="2234134"/>
    <lineage>
        <taxon>Archaea</taxon>
        <taxon>Methanobacteriati</taxon>
        <taxon>Methanobacteriota</taxon>
        <taxon>Stenosarchaea group</taxon>
        <taxon>Halobacteria</taxon>
        <taxon>Halobacteriales</taxon>
        <taxon>Natronomonadaceae</taxon>
        <taxon>Haloglomus</taxon>
    </lineage>
</organism>
<evidence type="ECO:0000313" key="3">
    <source>
        <dbReference type="Proteomes" id="UP000319894"/>
    </source>
</evidence>
<dbReference type="OrthoDB" id="329548at2157"/>